<dbReference type="InterPro" id="IPR005717">
    <property type="entry name" value="Ribosomal_uS7_bac/org-type"/>
</dbReference>
<comment type="similarity">
    <text evidence="1 6 7">Belongs to the universal ribosomal protein uS7 family.</text>
</comment>
<dbReference type="GO" id="GO:0015935">
    <property type="term" value="C:small ribosomal subunit"/>
    <property type="evidence" value="ECO:0007669"/>
    <property type="project" value="InterPro"/>
</dbReference>
<dbReference type="HAMAP" id="MF_00480_B">
    <property type="entry name" value="Ribosomal_uS7_B"/>
    <property type="match status" value="1"/>
</dbReference>
<keyword evidence="4 6" id="KW-0689">Ribosomal protein</keyword>
<dbReference type="GO" id="GO:0019843">
    <property type="term" value="F:rRNA binding"/>
    <property type="evidence" value="ECO:0007669"/>
    <property type="project" value="UniProtKB-UniRule"/>
</dbReference>
<gene>
    <name evidence="6" type="primary">rpsG</name>
    <name evidence="9" type="ORF">PX52LOC_01833</name>
</gene>
<name>A0A5C1AAT6_9BACT</name>
<sequence length="158" mass="17921">MASKGRTASYDKLAPDTRYNSLLLSKFINCLMYDGKKSVATRVVYDAFDQIKKRMPDVDPLEVFTQALGNVKPALEVRSRRVGGANYQVPMQVKAKRQESLAIRWILVAIRAKAGRPTHLRLADELMAAYRREGEAMAKREQTIKMAEANKAFSHFAW</sequence>
<reference evidence="10" key="1">
    <citation type="submission" date="2019-08" db="EMBL/GenBank/DDBJ databases">
        <title>Limnoglobus roseus gen. nov., sp. nov., a novel freshwater planctomycete with a giant genome from the family Gemmataceae.</title>
        <authorList>
            <person name="Kulichevskaya I.S."/>
            <person name="Naumoff D.G."/>
            <person name="Miroshnikov K."/>
            <person name="Ivanova A."/>
            <person name="Philippov D.A."/>
            <person name="Hakobyan A."/>
            <person name="Rijpstra I.C."/>
            <person name="Sinninghe Damste J.S."/>
            <person name="Liesack W."/>
            <person name="Dedysh S.N."/>
        </authorList>
    </citation>
    <scope>NUCLEOTIDE SEQUENCE [LARGE SCALE GENOMIC DNA]</scope>
    <source>
        <strain evidence="10">PX52</strain>
    </source>
</reference>
<dbReference type="NCBIfam" id="TIGR01029">
    <property type="entry name" value="rpsG_bact"/>
    <property type="match status" value="1"/>
</dbReference>
<evidence type="ECO:0000256" key="6">
    <source>
        <dbReference type="HAMAP-Rule" id="MF_00480"/>
    </source>
</evidence>
<comment type="subunit">
    <text evidence="6">Part of the 30S ribosomal subunit. Contacts proteins S9 and S11.</text>
</comment>
<comment type="function">
    <text evidence="6">One of the primary rRNA binding proteins, it binds directly to 16S rRNA where it nucleates assembly of the head domain of the 30S subunit. Is located at the subunit interface close to the decoding center, probably blocks exit of the E-site tRNA.</text>
</comment>
<keyword evidence="6" id="KW-0820">tRNA-binding</keyword>
<dbReference type="GO" id="GO:0006412">
    <property type="term" value="P:translation"/>
    <property type="evidence" value="ECO:0007669"/>
    <property type="project" value="UniProtKB-UniRule"/>
</dbReference>
<dbReference type="Pfam" id="PF00177">
    <property type="entry name" value="Ribosomal_S7"/>
    <property type="match status" value="1"/>
</dbReference>
<dbReference type="PROSITE" id="PS00052">
    <property type="entry name" value="RIBOSOMAL_S7"/>
    <property type="match status" value="1"/>
</dbReference>
<dbReference type="Proteomes" id="UP000324974">
    <property type="component" value="Chromosome"/>
</dbReference>
<dbReference type="InterPro" id="IPR020606">
    <property type="entry name" value="Ribosomal_uS7_CS"/>
</dbReference>
<evidence type="ECO:0000256" key="2">
    <source>
        <dbReference type="ARBA" id="ARBA00022730"/>
    </source>
</evidence>
<dbReference type="CDD" id="cd14869">
    <property type="entry name" value="uS7_Bacteria"/>
    <property type="match status" value="1"/>
</dbReference>
<keyword evidence="10" id="KW-1185">Reference proteome</keyword>
<dbReference type="FunFam" id="1.10.455.10:FF:000001">
    <property type="entry name" value="30S ribosomal protein S7"/>
    <property type="match status" value="1"/>
</dbReference>
<organism evidence="9 10">
    <name type="scientific">Limnoglobus roseus</name>
    <dbReference type="NCBI Taxonomy" id="2598579"/>
    <lineage>
        <taxon>Bacteria</taxon>
        <taxon>Pseudomonadati</taxon>
        <taxon>Planctomycetota</taxon>
        <taxon>Planctomycetia</taxon>
        <taxon>Gemmatales</taxon>
        <taxon>Gemmataceae</taxon>
        <taxon>Limnoglobus</taxon>
    </lineage>
</organism>
<dbReference type="OrthoDB" id="9807653at2"/>
<dbReference type="GO" id="GO:0000049">
    <property type="term" value="F:tRNA binding"/>
    <property type="evidence" value="ECO:0007669"/>
    <property type="project" value="UniProtKB-UniRule"/>
</dbReference>
<evidence type="ECO:0000259" key="8">
    <source>
        <dbReference type="Pfam" id="PF00177"/>
    </source>
</evidence>
<dbReference type="InterPro" id="IPR036823">
    <property type="entry name" value="Ribosomal_uS7_dom_sf"/>
</dbReference>
<dbReference type="RefSeq" id="WP_149109788.1">
    <property type="nucleotide sequence ID" value="NZ_CP042425.1"/>
</dbReference>
<evidence type="ECO:0000313" key="10">
    <source>
        <dbReference type="Proteomes" id="UP000324974"/>
    </source>
</evidence>
<dbReference type="AlphaFoldDB" id="A0A5C1AAT6"/>
<accession>A0A5C1AAT6</accession>
<evidence type="ECO:0000256" key="3">
    <source>
        <dbReference type="ARBA" id="ARBA00022884"/>
    </source>
</evidence>
<proteinExistence type="inferred from homology"/>
<evidence type="ECO:0000256" key="1">
    <source>
        <dbReference type="ARBA" id="ARBA00007151"/>
    </source>
</evidence>
<protein>
    <recommendedName>
        <fullName evidence="6">Small ribosomal subunit protein uS7</fullName>
    </recommendedName>
</protein>
<dbReference type="PANTHER" id="PTHR11205">
    <property type="entry name" value="RIBOSOMAL PROTEIN S7"/>
    <property type="match status" value="1"/>
</dbReference>
<evidence type="ECO:0000313" key="9">
    <source>
        <dbReference type="EMBL" id="QEL14932.1"/>
    </source>
</evidence>
<dbReference type="Gene3D" id="1.10.455.10">
    <property type="entry name" value="Ribosomal protein S7 domain"/>
    <property type="match status" value="1"/>
</dbReference>
<evidence type="ECO:0000256" key="5">
    <source>
        <dbReference type="ARBA" id="ARBA00023274"/>
    </source>
</evidence>
<dbReference type="PIRSF" id="PIRSF002122">
    <property type="entry name" value="RPS7p_RPS7a_RPS5e_RPS7o"/>
    <property type="match status" value="1"/>
</dbReference>
<dbReference type="KEGG" id="lrs:PX52LOC_01833"/>
<feature type="domain" description="Small ribosomal subunit protein uS7" evidence="8">
    <location>
        <begin position="6"/>
        <end position="151"/>
    </location>
</feature>
<keyword evidence="2 6" id="KW-0699">rRNA-binding</keyword>
<dbReference type="SUPFAM" id="SSF47973">
    <property type="entry name" value="Ribosomal protein S7"/>
    <property type="match status" value="1"/>
</dbReference>
<evidence type="ECO:0000256" key="4">
    <source>
        <dbReference type="ARBA" id="ARBA00022980"/>
    </source>
</evidence>
<dbReference type="InterPro" id="IPR023798">
    <property type="entry name" value="Ribosomal_uS7_dom"/>
</dbReference>
<dbReference type="EMBL" id="CP042425">
    <property type="protein sequence ID" value="QEL14932.1"/>
    <property type="molecule type" value="Genomic_DNA"/>
</dbReference>
<dbReference type="GO" id="GO:0003735">
    <property type="term" value="F:structural constituent of ribosome"/>
    <property type="evidence" value="ECO:0007669"/>
    <property type="project" value="InterPro"/>
</dbReference>
<keyword evidence="3 6" id="KW-0694">RNA-binding</keyword>
<evidence type="ECO:0000256" key="7">
    <source>
        <dbReference type="RuleBase" id="RU003619"/>
    </source>
</evidence>
<keyword evidence="5 6" id="KW-0687">Ribonucleoprotein</keyword>
<dbReference type="InterPro" id="IPR000235">
    <property type="entry name" value="Ribosomal_uS7"/>
</dbReference>